<dbReference type="Gene3D" id="3.40.50.12370">
    <property type="match status" value="1"/>
</dbReference>
<dbReference type="CDD" id="cd00293">
    <property type="entry name" value="USP-like"/>
    <property type="match status" value="2"/>
</dbReference>
<dbReference type="PRINTS" id="PR01438">
    <property type="entry name" value="UNVRSLSTRESS"/>
</dbReference>
<evidence type="ECO:0000313" key="4">
    <source>
        <dbReference type="Proteomes" id="UP000057158"/>
    </source>
</evidence>
<accession>A0A0M4CXE6</accession>
<dbReference type="InterPro" id="IPR006015">
    <property type="entry name" value="Universal_stress_UspA"/>
</dbReference>
<feature type="domain" description="UspA" evidence="2">
    <location>
        <begin position="4"/>
        <end position="156"/>
    </location>
</feature>
<keyword evidence="4" id="KW-1185">Reference proteome</keyword>
<dbReference type="PATRIC" id="fig|1603606.3.peg.2295"/>
<evidence type="ECO:0000259" key="2">
    <source>
        <dbReference type="Pfam" id="PF00582"/>
    </source>
</evidence>
<dbReference type="RefSeq" id="WP_053550942.1">
    <property type="nucleotide sequence ID" value="NZ_CP010802.1"/>
</dbReference>
<feature type="domain" description="UspA" evidence="2">
    <location>
        <begin position="206"/>
        <end position="284"/>
    </location>
</feature>
<dbReference type="STRING" id="1603606.DSOUD_2124"/>
<reference evidence="3 4" key="1">
    <citation type="submission" date="2015-07" db="EMBL/GenBank/DDBJ databases">
        <title>Isolation and Genomic Characterization of a Novel Halophilic Metal-Reducing Deltaproteobacterium from the Deep Subsurface.</title>
        <authorList>
            <person name="Badalamenti J.P."/>
            <person name="Summers Z.M."/>
            <person name="Gralnick J.A."/>
            <person name="Bond D.R."/>
        </authorList>
    </citation>
    <scope>NUCLEOTIDE SEQUENCE [LARGE SCALE GENOMIC DNA]</scope>
    <source>
        <strain evidence="3 4">WTL</strain>
    </source>
</reference>
<dbReference type="AlphaFoldDB" id="A0A0M4CXE6"/>
<dbReference type="Pfam" id="PF00582">
    <property type="entry name" value="Usp"/>
    <property type="match status" value="2"/>
</dbReference>
<sequence>MEKLVLACIDGSSYSTAVGDAAAWAALRMNAPLKFLHVLHKEKSSPPADLSGSIGLGARESLLEELAALDEKRGKLAQEKGRQILAAIRERARAAGISAPEGLHRHGGLVETLIELEEGIRLLVLGKRGQEAEVASEHLGSHLERVIRTLNRPILVTTAEFRIPQRVMLAFDGSATARKGLEMVAGSPLFKGLPCHLVMVGTDSAEAQTELSRARQILEQAGFDVPAVILPGEAESVLGEYQQEHGIDLMIMGAYGHSRIRHLLIGSTTTTMLRKSTIPLLLLR</sequence>
<dbReference type="OrthoDB" id="3217301at2"/>
<proteinExistence type="inferred from homology"/>
<dbReference type="PANTHER" id="PTHR46268:SF6">
    <property type="entry name" value="UNIVERSAL STRESS PROTEIN UP12"/>
    <property type="match status" value="1"/>
</dbReference>
<dbReference type="InterPro" id="IPR006016">
    <property type="entry name" value="UspA"/>
</dbReference>
<evidence type="ECO:0000313" key="3">
    <source>
        <dbReference type="EMBL" id="ALC16891.1"/>
    </source>
</evidence>
<dbReference type="Proteomes" id="UP000057158">
    <property type="component" value="Chromosome"/>
</dbReference>
<dbReference type="PANTHER" id="PTHR46268">
    <property type="entry name" value="STRESS RESPONSE PROTEIN NHAX"/>
    <property type="match status" value="1"/>
</dbReference>
<protein>
    <submittedName>
        <fullName evidence="3">Nucleotide-binding universal stress protein, UspA family</fullName>
    </submittedName>
</protein>
<dbReference type="SUPFAM" id="SSF52402">
    <property type="entry name" value="Adenine nucleotide alpha hydrolases-like"/>
    <property type="match status" value="2"/>
</dbReference>
<organism evidence="3 4">
    <name type="scientific">Desulfuromonas soudanensis</name>
    <dbReference type="NCBI Taxonomy" id="1603606"/>
    <lineage>
        <taxon>Bacteria</taxon>
        <taxon>Pseudomonadati</taxon>
        <taxon>Thermodesulfobacteriota</taxon>
        <taxon>Desulfuromonadia</taxon>
        <taxon>Desulfuromonadales</taxon>
        <taxon>Desulfuromonadaceae</taxon>
        <taxon>Desulfuromonas</taxon>
    </lineage>
</organism>
<dbReference type="KEGG" id="des:DSOUD_2124"/>
<evidence type="ECO:0000256" key="1">
    <source>
        <dbReference type="ARBA" id="ARBA00008791"/>
    </source>
</evidence>
<gene>
    <name evidence="3" type="ORF">DSOUD_2124</name>
</gene>
<name>A0A0M4CXE6_9BACT</name>
<comment type="similarity">
    <text evidence="1">Belongs to the universal stress protein A family.</text>
</comment>
<dbReference type="EMBL" id="CP010802">
    <property type="protein sequence ID" value="ALC16891.1"/>
    <property type="molecule type" value="Genomic_DNA"/>
</dbReference>